<name>A0A1G8Q4J5_9BACI</name>
<dbReference type="OrthoDB" id="2680024at2"/>
<feature type="transmembrane region" description="Helical" evidence="1">
    <location>
        <begin position="25"/>
        <end position="45"/>
    </location>
</feature>
<keyword evidence="1" id="KW-0812">Transmembrane</keyword>
<evidence type="ECO:0008006" key="4">
    <source>
        <dbReference type="Google" id="ProtNLM"/>
    </source>
</evidence>
<evidence type="ECO:0000313" key="3">
    <source>
        <dbReference type="Proteomes" id="UP000198853"/>
    </source>
</evidence>
<dbReference type="RefSeq" id="WP_090399000.1">
    <property type="nucleotide sequence ID" value="NZ_FNEN01000010.1"/>
</dbReference>
<dbReference type="InterPro" id="IPR020185">
    <property type="entry name" value="Spore_morphogenesis_YwcE"/>
</dbReference>
<evidence type="ECO:0000313" key="2">
    <source>
        <dbReference type="EMBL" id="SDI99000.1"/>
    </source>
</evidence>
<organism evidence="2 3">
    <name type="scientific">Natribacillus halophilus</name>
    <dbReference type="NCBI Taxonomy" id="549003"/>
    <lineage>
        <taxon>Bacteria</taxon>
        <taxon>Bacillati</taxon>
        <taxon>Bacillota</taxon>
        <taxon>Bacilli</taxon>
        <taxon>Bacillales</taxon>
        <taxon>Bacillaceae</taxon>
        <taxon>Natribacillus</taxon>
    </lineage>
</organism>
<protein>
    <recommendedName>
        <fullName evidence="4">Holin, BSH family</fullName>
    </recommendedName>
</protein>
<keyword evidence="3" id="KW-1185">Reference proteome</keyword>
<reference evidence="2 3" key="1">
    <citation type="submission" date="2016-10" db="EMBL/GenBank/DDBJ databases">
        <authorList>
            <person name="de Groot N.N."/>
        </authorList>
    </citation>
    <scope>NUCLEOTIDE SEQUENCE [LARGE SCALE GENOMIC DNA]</scope>
    <source>
        <strain evidence="2 3">DSM 21771</strain>
    </source>
</reference>
<dbReference type="Pfam" id="PF17368">
    <property type="entry name" value="YwcE"/>
    <property type="match status" value="1"/>
</dbReference>
<evidence type="ECO:0000256" key="1">
    <source>
        <dbReference type="SAM" id="Phobius"/>
    </source>
</evidence>
<dbReference type="Proteomes" id="UP000198853">
    <property type="component" value="Unassembled WGS sequence"/>
</dbReference>
<keyword evidence="1" id="KW-0472">Membrane</keyword>
<dbReference type="AlphaFoldDB" id="A0A1G8Q4J5"/>
<sequence length="92" mass="10735">MGIFFLYLFIASATPLFLWKEKRRLAIASLPLLLVMWIMSGYYVAGMLTPAAHTFFMVLFSFNVLLAHVAAIILYVKPKWWKRYADYKPDPE</sequence>
<accession>A0A1G8Q4J5</accession>
<keyword evidence="1" id="KW-1133">Transmembrane helix</keyword>
<gene>
    <name evidence="2" type="ORF">SAMN04488123_11077</name>
</gene>
<proteinExistence type="predicted"/>
<feature type="transmembrane region" description="Helical" evidence="1">
    <location>
        <begin position="51"/>
        <end position="76"/>
    </location>
</feature>
<dbReference type="EMBL" id="FNEN01000010">
    <property type="protein sequence ID" value="SDI99000.1"/>
    <property type="molecule type" value="Genomic_DNA"/>
</dbReference>